<feature type="region of interest" description="Disordered" evidence="1">
    <location>
        <begin position="271"/>
        <end position="320"/>
    </location>
</feature>
<dbReference type="EMBL" id="JAMSHJ010000002">
    <property type="protein sequence ID" value="KAI5438880.1"/>
    <property type="molecule type" value="Genomic_DNA"/>
</dbReference>
<evidence type="ECO:0000313" key="3">
    <source>
        <dbReference type="Proteomes" id="UP001058974"/>
    </source>
</evidence>
<dbReference type="AlphaFoldDB" id="A0A9D4YJM4"/>
<comment type="caution">
    <text evidence="2">The sequence shown here is derived from an EMBL/GenBank/DDBJ whole genome shotgun (WGS) entry which is preliminary data.</text>
</comment>
<protein>
    <submittedName>
        <fullName evidence="2">Uncharacterized protein</fullName>
    </submittedName>
</protein>
<evidence type="ECO:0000256" key="1">
    <source>
        <dbReference type="SAM" id="MobiDB-lite"/>
    </source>
</evidence>
<sequence>MELPDEAEAEAEWKVSRGSFVLMPTISGQDLGRDFTLTMMKSYGSQKERNERVKYSVRLAMTNKIRLRIHHMEKLVETPLKCYDMIKSEDYVNIKCLWYWNPAYSFSRGLRSLNNDQDVLQFLKYVVGYDVIDVYMEHSVGIPKIIDDNEVDDEVDVEDDVQCIGFKSAYVTEEVTTDLNVVVEEVTNDPNGVTEELTTDPNVVAEEFTIDLNGVAEDDVTIDPNVIVEEFTTDIDEDYVASEGSFEDSEFQFSGESEESEMDWTKLLPQETLGDVSSFQNKKDRDEMVHDESEDLDHLYTPPRSDDEDERMKYPTYNSG</sequence>
<feature type="compositionally biased region" description="Basic and acidic residues" evidence="1">
    <location>
        <begin position="281"/>
        <end position="291"/>
    </location>
</feature>
<reference evidence="2 3" key="1">
    <citation type="journal article" date="2022" name="Nat. Genet.">
        <title>Improved pea reference genome and pan-genome highlight genomic features and evolutionary characteristics.</title>
        <authorList>
            <person name="Yang T."/>
            <person name="Liu R."/>
            <person name="Luo Y."/>
            <person name="Hu S."/>
            <person name="Wang D."/>
            <person name="Wang C."/>
            <person name="Pandey M.K."/>
            <person name="Ge S."/>
            <person name="Xu Q."/>
            <person name="Li N."/>
            <person name="Li G."/>
            <person name="Huang Y."/>
            <person name="Saxena R.K."/>
            <person name="Ji Y."/>
            <person name="Li M."/>
            <person name="Yan X."/>
            <person name="He Y."/>
            <person name="Liu Y."/>
            <person name="Wang X."/>
            <person name="Xiang C."/>
            <person name="Varshney R.K."/>
            <person name="Ding H."/>
            <person name="Gao S."/>
            <person name="Zong X."/>
        </authorList>
    </citation>
    <scope>NUCLEOTIDE SEQUENCE [LARGE SCALE GENOMIC DNA]</scope>
    <source>
        <strain evidence="2 3">cv. Zhongwan 6</strain>
    </source>
</reference>
<proteinExistence type="predicted"/>
<dbReference type="Gramene" id="Psat02G0456100-T1">
    <property type="protein sequence ID" value="KAI5438880.1"/>
    <property type="gene ID" value="KIW84_024561"/>
</dbReference>
<name>A0A9D4YJM4_PEA</name>
<accession>A0A9D4YJM4</accession>
<gene>
    <name evidence="2" type="ORF">KIW84_024561</name>
</gene>
<organism evidence="2 3">
    <name type="scientific">Pisum sativum</name>
    <name type="common">Garden pea</name>
    <name type="synonym">Lathyrus oleraceus</name>
    <dbReference type="NCBI Taxonomy" id="3888"/>
    <lineage>
        <taxon>Eukaryota</taxon>
        <taxon>Viridiplantae</taxon>
        <taxon>Streptophyta</taxon>
        <taxon>Embryophyta</taxon>
        <taxon>Tracheophyta</taxon>
        <taxon>Spermatophyta</taxon>
        <taxon>Magnoliopsida</taxon>
        <taxon>eudicotyledons</taxon>
        <taxon>Gunneridae</taxon>
        <taxon>Pentapetalae</taxon>
        <taxon>rosids</taxon>
        <taxon>fabids</taxon>
        <taxon>Fabales</taxon>
        <taxon>Fabaceae</taxon>
        <taxon>Papilionoideae</taxon>
        <taxon>50 kb inversion clade</taxon>
        <taxon>NPAAA clade</taxon>
        <taxon>Hologalegina</taxon>
        <taxon>IRL clade</taxon>
        <taxon>Fabeae</taxon>
        <taxon>Lathyrus</taxon>
    </lineage>
</organism>
<dbReference type="Proteomes" id="UP001058974">
    <property type="component" value="Chromosome 2"/>
</dbReference>
<evidence type="ECO:0000313" key="2">
    <source>
        <dbReference type="EMBL" id="KAI5438880.1"/>
    </source>
</evidence>
<keyword evidence="3" id="KW-1185">Reference proteome</keyword>